<dbReference type="Proteomes" id="UP000502345">
    <property type="component" value="Chromosome"/>
</dbReference>
<evidence type="ECO:0000313" key="2">
    <source>
        <dbReference type="Proteomes" id="UP000502345"/>
    </source>
</evidence>
<proteinExistence type="predicted"/>
<dbReference type="EMBL" id="CP050124">
    <property type="protein sequence ID" value="QIP41280.1"/>
    <property type="molecule type" value="Genomic_DNA"/>
</dbReference>
<reference evidence="1 2" key="1">
    <citation type="submission" date="2020-03" db="EMBL/GenBank/DDBJ databases">
        <title>Screen low temperature-resistant strains for efficient degradation of petroleum hydrocarbons under the low temperature.</title>
        <authorList>
            <person name="Wang Y."/>
            <person name="Chen J."/>
        </authorList>
    </citation>
    <scope>NUCLEOTIDE SEQUENCE [LARGE SCALE GENOMIC DNA]</scope>
    <source>
        <strain evidence="1 2">KB1</strain>
    </source>
</reference>
<dbReference type="AlphaFoldDB" id="A0A1F2PS71"/>
<name>A0A1F2PS71_RHOER</name>
<sequence>MINGQDNALLGAFFDTILQLFNAGSTGTGSTDGGGVS</sequence>
<accession>A0A1F2PS71</accession>
<gene>
    <name evidence="1" type="ORF">G9444_4036</name>
</gene>
<organism evidence="1 2">
    <name type="scientific">Rhodococcus erythropolis</name>
    <name type="common">Arthrobacter picolinophilus</name>
    <dbReference type="NCBI Taxonomy" id="1833"/>
    <lineage>
        <taxon>Bacteria</taxon>
        <taxon>Bacillati</taxon>
        <taxon>Actinomycetota</taxon>
        <taxon>Actinomycetes</taxon>
        <taxon>Mycobacteriales</taxon>
        <taxon>Nocardiaceae</taxon>
        <taxon>Rhodococcus</taxon>
        <taxon>Rhodococcus erythropolis group</taxon>
    </lineage>
</organism>
<evidence type="ECO:0000313" key="1">
    <source>
        <dbReference type="EMBL" id="QIP41280.1"/>
    </source>
</evidence>
<protein>
    <submittedName>
        <fullName evidence="1">Uncharacterized protein</fullName>
    </submittedName>
</protein>